<dbReference type="Proteomes" id="UP000191200">
    <property type="component" value="Chromosome"/>
</dbReference>
<gene>
    <name evidence="3" type="ORF">BHY08_09970</name>
</gene>
<feature type="domain" description="WxL" evidence="2">
    <location>
        <begin position="46"/>
        <end position="206"/>
    </location>
</feature>
<dbReference type="EMBL" id="CP017267">
    <property type="protein sequence ID" value="APB32106.1"/>
    <property type="molecule type" value="Genomic_DNA"/>
</dbReference>
<feature type="signal peptide" evidence="1">
    <location>
        <begin position="1"/>
        <end position="28"/>
    </location>
</feature>
<organism evidence="3 4">
    <name type="scientific">Vagococcus teuberi</name>
    <dbReference type="NCBI Taxonomy" id="519472"/>
    <lineage>
        <taxon>Bacteria</taxon>
        <taxon>Bacillati</taxon>
        <taxon>Bacillota</taxon>
        <taxon>Bacilli</taxon>
        <taxon>Lactobacillales</taxon>
        <taxon>Enterococcaceae</taxon>
        <taxon>Vagococcus</taxon>
    </lineage>
</organism>
<evidence type="ECO:0000313" key="4">
    <source>
        <dbReference type="Proteomes" id="UP000191200"/>
    </source>
</evidence>
<proteinExistence type="predicted"/>
<evidence type="ECO:0000256" key="1">
    <source>
        <dbReference type="SAM" id="SignalP"/>
    </source>
</evidence>
<dbReference type="AlphaFoldDB" id="A0A1J0A850"/>
<dbReference type="RefSeq" id="WP_071457714.1">
    <property type="nucleotide sequence ID" value="NZ_CP017267.1"/>
</dbReference>
<dbReference type="KEGG" id="vte:BHY08_09970"/>
<dbReference type="STRING" id="519472.BHY08_09970"/>
<keyword evidence="1" id="KW-0732">Signal</keyword>
<evidence type="ECO:0000259" key="2">
    <source>
        <dbReference type="Pfam" id="PF13731"/>
    </source>
</evidence>
<accession>A0A1J0A850</accession>
<sequence length="209" mass="22034">MKSHNIKNILFGLSLSAIALMTSSVTFAASVNQDATATFNLVAPTETLKLTEASDITFKDATISAEDIVTTNSNDVNISIQELSGNAPGWQLSTKLSHFTGSTKGKQLTGAQLFYPSVTPTTTTSGDTSAILPNTLTTDNAFTGDEKGKIVSSGEDAVNIVTADVGKGYGSWTIQYPTDKIQLKIPAGNLQDTYTATLTYTLTDSPVSH</sequence>
<dbReference type="InterPro" id="IPR027994">
    <property type="entry name" value="WxL_dom"/>
</dbReference>
<feature type="chain" id="PRO_5009608673" description="WxL domain-containing protein" evidence="1">
    <location>
        <begin position="29"/>
        <end position="209"/>
    </location>
</feature>
<reference evidence="3 4" key="1">
    <citation type="submission" date="2016-09" db="EMBL/GenBank/DDBJ databases">
        <title>Vagococcus teuberi sp. nov., isolated from the Malian artisanal sour milk fene.</title>
        <authorList>
            <person name="Wullschleger S."/>
            <person name="Seifert C."/>
            <person name="Baumgartner S."/>
            <person name="Lacroix C."/>
            <person name="Bonfoh B."/>
            <person name="Stevens M.J."/>
            <person name="Meile L."/>
        </authorList>
    </citation>
    <scope>NUCLEOTIDE SEQUENCE [LARGE SCALE GENOMIC DNA]</scope>
    <source>
        <strain evidence="3 4">DSM 21459</strain>
    </source>
</reference>
<name>A0A1J0A850_9ENTE</name>
<protein>
    <recommendedName>
        <fullName evidence="2">WxL domain-containing protein</fullName>
    </recommendedName>
</protein>
<keyword evidence="4" id="KW-1185">Reference proteome</keyword>
<evidence type="ECO:0000313" key="3">
    <source>
        <dbReference type="EMBL" id="APB32106.1"/>
    </source>
</evidence>
<dbReference type="Pfam" id="PF13731">
    <property type="entry name" value="WxL"/>
    <property type="match status" value="1"/>
</dbReference>